<gene>
    <name evidence="1" type="ORF">METZ01_LOCUS350932</name>
</gene>
<accession>A0A382RM65</accession>
<sequence length="76" mass="8930">VNDIFSFDTWGLSSLHVEIYNRWGEKIYHWDSPNGIWNGRTYNNDDAPDGVYYFYLKANGLDGYLYEKQGSISLLR</sequence>
<organism evidence="1">
    <name type="scientific">marine metagenome</name>
    <dbReference type="NCBI Taxonomy" id="408172"/>
    <lineage>
        <taxon>unclassified sequences</taxon>
        <taxon>metagenomes</taxon>
        <taxon>ecological metagenomes</taxon>
    </lineage>
</organism>
<evidence type="ECO:0008006" key="2">
    <source>
        <dbReference type="Google" id="ProtNLM"/>
    </source>
</evidence>
<protein>
    <recommendedName>
        <fullName evidence="2">Gliding motility-associated C-terminal domain-containing protein</fullName>
    </recommendedName>
</protein>
<proteinExistence type="predicted"/>
<evidence type="ECO:0000313" key="1">
    <source>
        <dbReference type="EMBL" id="SVC98078.1"/>
    </source>
</evidence>
<reference evidence="1" key="1">
    <citation type="submission" date="2018-05" db="EMBL/GenBank/DDBJ databases">
        <authorList>
            <person name="Lanie J.A."/>
            <person name="Ng W.-L."/>
            <person name="Kazmierczak K.M."/>
            <person name="Andrzejewski T.M."/>
            <person name="Davidsen T.M."/>
            <person name="Wayne K.J."/>
            <person name="Tettelin H."/>
            <person name="Glass J.I."/>
            <person name="Rusch D."/>
            <person name="Podicherti R."/>
            <person name="Tsui H.-C.T."/>
            <person name="Winkler M.E."/>
        </authorList>
    </citation>
    <scope>NUCLEOTIDE SEQUENCE</scope>
</reference>
<dbReference type="AlphaFoldDB" id="A0A382RM65"/>
<name>A0A382RM65_9ZZZZ</name>
<dbReference type="EMBL" id="UINC01122333">
    <property type="protein sequence ID" value="SVC98078.1"/>
    <property type="molecule type" value="Genomic_DNA"/>
</dbReference>
<dbReference type="Pfam" id="PF13585">
    <property type="entry name" value="CHU_C"/>
    <property type="match status" value="1"/>
</dbReference>
<feature type="non-terminal residue" evidence="1">
    <location>
        <position position="1"/>
    </location>
</feature>